<dbReference type="PROSITE" id="PS50809">
    <property type="entry name" value="DM_2"/>
    <property type="match status" value="1"/>
</dbReference>
<protein>
    <recommendedName>
        <fullName evidence="6">DM domain-containing protein</fullName>
    </recommendedName>
</protein>
<dbReference type="SMART" id="SM00301">
    <property type="entry name" value="DM"/>
    <property type="match status" value="1"/>
</dbReference>
<evidence type="ECO:0000256" key="4">
    <source>
        <dbReference type="ARBA" id="ARBA00023242"/>
    </source>
</evidence>
<evidence type="ECO:0000256" key="1">
    <source>
        <dbReference type="ARBA" id="ARBA00022723"/>
    </source>
</evidence>
<gene>
    <name evidence="7" type="ORF">JTE90_019795</name>
</gene>
<comment type="subcellular location">
    <subcellularLocation>
        <location evidence="5">Nucleus</location>
    </subcellularLocation>
</comment>
<dbReference type="Proteomes" id="UP000827092">
    <property type="component" value="Unassembled WGS sequence"/>
</dbReference>
<evidence type="ECO:0000256" key="3">
    <source>
        <dbReference type="ARBA" id="ARBA00023125"/>
    </source>
</evidence>
<keyword evidence="2 5" id="KW-0862">Zinc</keyword>
<dbReference type="GO" id="GO:0000981">
    <property type="term" value="F:DNA-binding transcription factor activity, RNA polymerase II-specific"/>
    <property type="evidence" value="ECO:0007669"/>
    <property type="project" value="TreeGrafter"/>
</dbReference>
<dbReference type="SUPFAM" id="SSF82927">
    <property type="entry name" value="Cysteine-rich DNA binding domain, (DM domain)"/>
    <property type="match status" value="1"/>
</dbReference>
<evidence type="ECO:0000259" key="6">
    <source>
        <dbReference type="PROSITE" id="PS50809"/>
    </source>
</evidence>
<name>A0AAV6V7D9_9ARAC</name>
<evidence type="ECO:0000313" key="7">
    <source>
        <dbReference type="EMBL" id="KAG8191859.1"/>
    </source>
</evidence>
<evidence type="ECO:0000256" key="2">
    <source>
        <dbReference type="ARBA" id="ARBA00022833"/>
    </source>
</evidence>
<evidence type="ECO:0000256" key="5">
    <source>
        <dbReference type="PROSITE-ProRule" id="PRU00070"/>
    </source>
</evidence>
<proteinExistence type="predicted"/>
<keyword evidence="8" id="KW-1185">Reference proteome</keyword>
<dbReference type="InterPro" id="IPR026607">
    <property type="entry name" value="DMRT"/>
</dbReference>
<dbReference type="GO" id="GO:0005634">
    <property type="term" value="C:nucleus"/>
    <property type="evidence" value="ECO:0007669"/>
    <property type="project" value="UniProtKB-SubCell"/>
</dbReference>
<dbReference type="GO" id="GO:0000978">
    <property type="term" value="F:RNA polymerase II cis-regulatory region sequence-specific DNA binding"/>
    <property type="evidence" value="ECO:0007669"/>
    <property type="project" value="TreeGrafter"/>
</dbReference>
<dbReference type="AlphaFoldDB" id="A0AAV6V7D9"/>
<dbReference type="InterPro" id="IPR036407">
    <property type="entry name" value="DM_DNA-bd_sf"/>
</dbReference>
<keyword evidence="3 5" id="KW-0238">DNA-binding</keyword>
<dbReference type="PROSITE" id="PS40000">
    <property type="entry name" value="DM_1"/>
    <property type="match status" value="1"/>
</dbReference>
<sequence length="520" mass="59223">MKMKVLMNLQGRWRRKTLTTAETSFQDLQETAWDVDEPDQKFSQHEKSPSICEKLSLASRILMDTNKEGCAKDCIGNSTAYCLSPPKFQCNNESLKDFVKNDKNTINKVQKQEKFDFVNLRKALQSKVVAKDLCSTNKTTEDNCEQTSAATDQCSNSKSSSIDTSWLEKMNLKYVPFDTSCEEDSTDEISQISNQNVSGGLRNPKCARCRNHSKDVDLKGHKKYCEFRFCVCHMCQVIAERQRVMAKQVALRRSLVQDNGITKRYLVHQDERITKKTLVQDGGTTKVCLVQDEGIARQTFVQGEVIIKKTLVQDEVITKKSINQDNKIISCVPDAMVKKRLLVQNDETTRKTLVQDNDITRQSLPQEERTLTRTLELDERKTKRSLVQDDGIAKRFCDEERTKKFLGHDDCATARSFLQDERLTKRSLDQDEDRTLAEDVLVVEEEKKIAGDSYSCIHEEKCVETMDFGVQTDMDNNDKKKTINAAAYVDIKKSAPSIQNKDVASEQGQSFAADNAVRMC</sequence>
<dbReference type="PANTHER" id="PTHR12322">
    <property type="entry name" value="DOUBLESEX AND MAB-3 RELATED TRANSCRIPTION FACTOR DMRT"/>
    <property type="match status" value="1"/>
</dbReference>
<feature type="DNA-binding region" description="DM" evidence="5">
    <location>
        <begin position="206"/>
        <end position="253"/>
    </location>
</feature>
<dbReference type="EMBL" id="JAFNEN010000150">
    <property type="protein sequence ID" value="KAG8191859.1"/>
    <property type="molecule type" value="Genomic_DNA"/>
</dbReference>
<keyword evidence="1 5" id="KW-0479">Metal-binding</keyword>
<dbReference type="Gene3D" id="4.10.1040.10">
    <property type="entry name" value="DM DNA-binding domain"/>
    <property type="match status" value="1"/>
</dbReference>
<evidence type="ECO:0000313" key="8">
    <source>
        <dbReference type="Proteomes" id="UP000827092"/>
    </source>
</evidence>
<dbReference type="FunFam" id="4.10.1040.10:FF:000001">
    <property type="entry name" value="doublesex- and mab-3-related transcription factor 1"/>
    <property type="match status" value="1"/>
</dbReference>
<feature type="domain" description="DM" evidence="6">
    <location>
        <begin position="206"/>
        <end position="253"/>
    </location>
</feature>
<dbReference type="GO" id="GO:0007548">
    <property type="term" value="P:sex differentiation"/>
    <property type="evidence" value="ECO:0007669"/>
    <property type="project" value="TreeGrafter"/>
</dbReference>
<comment type="caution">
    <text evidence="7">The sequence shown here is derived from an EMBL/GenBank/DDBJ whole genome shotgun (WGS) entry which is preliminary data.</text>
</comment>
<dbReference type="GO" id="GO:0046872">
    <property type="term" value="F:metal ion binding"/>
    <property type="evidence" value="ECO:0007669"/>
    <property type="project" value="UniProtKB-KW"/>
</dbReference>
<organism evidence="7 8">
    <name type="scientific">Oedothorax gibbosus</name>
    <dbReference type="NCBI Taxonomy" id="931172"/>
    <lineage>
        <taxon>Eukaryota</taxon>
        <taxon>Metazoa</taxon>
        <taxon>Ecdysozoa</taxon>
        <taxon>Arthropoda</taxon>
        <taxon>Chelicerata</taxon>
        <taxon>Arachnida</taxon>
        <taxon>Araneae</taxon>
        <taxon>Araneomorphae</taxon>
        <taxon>Entelegynae</taxon>
        <taxon>Araneoidea</taxon>
        <taxon>Linyphiidae</taxon>
        <taxon>Erigoninae</taxon>
        <taxon>Oedothorax</taxon>
    </lineage>
</organism>
<dbReference type="Pfam" id="PF00751">
    <property type="entry name" value="DM"/>
    <property type="match status" value="1"/>
</dbReference>
<keyword evidence="4 5" id="KW-0539">Nucleus</keyword>
<dbReference type="PANTHER" id="PTHR12322:SF116">
    <property type="entry name" value="DOUBLESEX-MAB RELATED 99B"/>
    <property type="match status" value="1"/>
</dbReference>
<accession>A0AAV6V7D9</accession>
<dbReference type="InterPro" id="IPR001275">
    <property type="entry name" value="DM_DNA-bd"/>
</dbReference>
<reference evidence="7 8" key="1">
    <citation type="journal article" date="2022" name="Nat. Ecol. Evol.">
        <title>A masculinizing supergene underlies an exaggerated male reproductive morph in a spider.</title>
        <authorList>
            <person name="Hendrickx F."/>
            <person name="De Corte Z."/>
            <person name="Sonet G."/>
            <person name="Van Belleghem S.M."/>
            <person name="Kostlbacher S."/>
            <person name="Vangestel C."/>
        </authorList>
    </citation>
    <scope>NUCLEOTIDE SEQUENCE [LARGE SCALE GENOMIC DNA]</scope>
    <source>
        <strain evidence="7">W744_W776</strain>
    </source>
</reference>